<keyword evidence="3" id="KW-1185">Reference proteome</keyword>
<evidence type="ECO:0000313" key="2">
    <source>
        <dbReference type="EMBL" id="TKR92905.1"/>
    </source>
</evidence>
<feature type="compositionally biased region" description="Low complexity" evidence="1">
    <location>
        <begin position="59"/>
        <end position="70"/>
    </location>
</feature>
<protein>
    <submittedName>
        <fullName evidence="2">Uncharacterized protein</fullName>
    </submittedName>
</protein>
<proteinExistence type="predicted"/>
<dbReference type="AlphaFoldDB" id="A0A4V6A605"/>
<comment type="caution">
    <text evidence="2">The sequence shown here is derived from an EMBL/GenBank/DDBJ whole genome shotgun (WGS) entry which is preliminary data.</text>
</comment>
<evidence type="ECO:0000313" key="3">
    <source>
        <dbReference type="Proteomes" id="UP000298663"/>
    </source>
</evidence>
<name>A0A4V6A605_STECR</name>
<feature type="compositionally biased region" description="Polar residues" evidence="1">
    <location>
        <begin position="74"/>
        <end position="90"/>
    </location>
</feature>
<gene>
    <name evidence="2" type="ORF">L596_007471</name>
</gene>
<feature type="region of interest" description="Disordered" evidence="1">
    <location>
        <begin position="50"/>
        <end position="90"/>
    </location>
</feature>
<evidence type="ECO:0000256" key="1">
    <source>
        <dbReference type="SAM" id="MobiDB-lite"/>
    </source>
</evidence>
<dbReference type="EMBL" id="AZBU02000002">
    <property type="protein sequence ID" value="TKR92905.1"/>
    <property type="molecule type" value="Genomic_DNA"/>
</dbReference>
<reference evidence="2 3" key="2">
    <citation type="journal article" date="2019" name="G3 (Bethesda)">
        <title>Hybrid Assembly of the Genome of the Entomopathogenic Nematode Steinernema carpocapsae Identifies the X-Chromosome.</title>
        <authorList>
            <person name="Serra L."/>
            <person name="Macchietto M."/>
            <person name="Macias-Munoz A."/>
            <person name="McGill C.J."/>
            <person name="Rodriguez I.M."/>
            <person name="Rodriguez B."/>
            <person name="Murad R."/>
            <person name="Mortazavi A."/>
        </authorList>
    </citation>
    <scope>NUCLEOTIDE SEQUENCE [LARGE SCALE GENOMIC DNA]</scope>
    <source>
        <strain evidence="2 3">ALL</strain>
    </source>
</reference>
<reference evidence="2 3" key="1">
    <citation type="journal article" date="2015" name="Genome Biol.">
        <title>Comparative genomics of Steinernema reveals deeply conserved gene regulatory networks.</title>
        <authorList>
            <person name="Dillman A.R."/>
            <person name="Macchietto M."/>
            <person name="Porter C.F."/>
            <person name="Rogers A."/>
            <person name="Williams B."/>
            <person name="Antoshechkin I."/>
            <person name="Lee M.M."/>
            <person name="Goodwin Z."/>
            <person name="Lu X."/>
            <person name="Lewis E.E."/>
            <person name="Goodrich-Blair H."/>
            <person name="Stock S.P."/>
            <person name="Adams B.J."/>
            <person name="Sternberg P.W."/>
            <person name="Mortazavi A."/>
        </authorList>
    </citation>
    <scope>NUCLEOTIDE SEQUENCE [LARGE SCALE GENOMIC DNA]</scope>
    <source>
        <strain evidence="2 3">ALL</strain>
    </source>
</reference>
<sequence length="90" mass="9721">MTSLKPSGQDPVKAEAVMDYPKLAFEGLLQPPEVGEDLRQSFQRLSLNFGSPSVDKEISAPPNSPAKSNPFFGSENQPSSEIEVSKSPTK</sequence>
<organism evidence="2 3">
    <name type="scientific">Steinernema carpocapsae</name>
    <name type="common">Entomopathogenic nematode</name>
    <dbReference type="NCBI Taxonomy" id="34508"/>
    <lineage>
        <taxon>Eukaryota</taxon>
        <taxon>Metazoa</taxon>
        <taxon>Ecdysozoa</taxon>
        <taxon>Nematoda</taxon>
        <taxon>Chromadorea</taxon>
        <taxon>Rhabditida</taxon>
        <taxon>Tylenchina</taxon>
        <taxon>Panagrolaimomorpha</taxon>
        <taxon>Strongyloidoidea</taxon>
        <taxon>Steinernematidae</taxon>
        <taxon>Steinernema</taxon>
    </lineage>
</organism>
<accession>A0A4V6A605</accession>
<dbReference type="Proteomes" id="UP000298663">
    <property type="component" value="Unassembled WGS sequence"/>
</dbReference>